<keyword evidence="5" id="KW-1185">Reference proteome</keyword>
<dbReference type="SUPFAM" id="SSF51391">
    <property type="entry name" value="Thiamin phosphate synthase"/>
    <property type="match status" value="1"/>
</dbReference>
<feature type="domain" description="Thiamine phosphate synthase/TenI" evidence="3">
    <location>
        <begin position="13"/>
        <end position="188"/>
    </location>
</feature>
<comment type="caution">
    <text evidence="4">The sequence shown here is derived from an EMBL/GenBank/DDBJ whole genome shotgun (WGS) entry which is preliminary data.</text>
</comment>
<protein>
    <recommendedName>
        <fullName evidence="3">Thiamine phosphate synthase/TenI domain-containing protein</fullName>
    </recommendedName>
</protein>
<dbReference type="PANTHER" id="PTHR20857:SF22">
    <property type="entry name" value="THIAZOLE TAUTOMERASE"/>
    <property type="match status" value="1"/>
</dbReference>
<sequence length="214" mass="23667">MWQRRGVIGVELVAVTNDRLEVDSLARVMIEVEPFVDYFIIRERTKTAAEYINLIGQLTEASVNKEKLIVNDRVDVAVATGINKVQLPGHGLTVQQVKINFSQFRAGRSVHSVKEALEANEAGADWLLYGHVFPTDCKRGLPARGLVELKKIVEDVPANIYAIGGIKPWHVAELCEIKIRGIAVMSSIFGSSDPASAAAEYYEACQSYHSVERD</sequence>
<accession>A0A429Y6A9</accession>
<dbReference type="InterPro" id="IPR036206">
    <property type="entry name" value="ThiamineP_synth_sf"/>
</dbReference>
<evidence type="ECO:0000313" key="4">
    <source>
        <dbReference type="EMBL" id="RST76970.1"/>
    </source>
</evidence>
<keyword evidence="2" id="KW-0784">Thiamine biosynthesis</keyword>
<dbReference type="Gene3D" id="3.20.20.70">
    <property type="entry name" value="Aldolase class I"/>
    <property type="match status" value="1"/>
</dbReference>
<evidence type="ECO:0000256" key="1">
    <source>
        <dbReference type="ARBA" id="ARBA00004948"/>
    </source>
</evidence>
<reference evidence="4" key="1">
    <citation type="submission" date="2018-12" db="EMBL/GenBank/DDBJ databases">
        <authorList>
            <person name="Sun L."/>
            <person name="Chen Z."/>
        </authorList>
    </citation>
    <scope>NUCLEOTIDE SEQUENCE [LARGE SCALE GENOMIC DNA]</scope>
    <source>
        <strain evidence="4">3-2-2</strain>
    </source>
</reference>
<evidence type="ECO:0000259" key="3">
    <source>
        <dbReference type="Pfam" id="PF02581"/>
    </source>
</evidence>
<evidence type="ECO:0000313" key="5">
    <source>
        <dbReference type="Proteomes" id="UP000287156"/>
    </source>
</evidence>
<dbReference type="GO" id="GO:0005737">
    <property type="term" value="C:cytoplasm"/>
    <property type="evidence" value="ECO:0007669"/>
    <property type="project" value="TreeGrafter"/>
</dbReference>
<dbReference type="GO" id="GO:0009228">
    <property type="term" value="P:thiamine biosynthetic process"/>
    <property type="evidence" value="ECO:0007669"/>
    <property type="project" value="UniProtKB-KW"/>
</dbReference>
<dbReference type="AlphaFoldDB" id="A0A429Y6A9"/>
<dbReference type="GO" id="GO:0004789">
    <property type="term" value="F:thiamine-phosphate diphosphorylase activity"/>
    <property type="evidence" value="ECO:0007669"/>
    <property type="project" value="TreeGrafter"/>
</dbReference>
<dbReference type="InterPro" id="IPR022998">
    <property type="entry name" value="ThiamineP_synth_TenI"/>
</dbReference>
<dbReference type="EMBL" id="QYTV02000001">
    <property type="protein sequence ID" value="RST76970.1"/>
    <property type="molecule type" value="Genomic_DNA"/>
</dbReference>
<organism evidence="4 5">
    <name type="scientific">Siminovitchia acidinfaciens</name>
    <dbReference type="NCBI Taxonomy" id="2321395"/>
    <lineage>
        <taxon>Bacteria</taxon>
        <taxon>Bacillati</taxon>
        <taxon>Bacillota</taxon>
        <taxon>Bacilli</taxon>
        <taxon>Bacillales</taxon>
        <taxon>Bacillaceae</taxon>
        <taxon>Siminovitchia</taxon>
    </lineage>
</organism>
<dbReference type="CDD" id="cd00564">
    <property type="entry name" value="TMP_TenI"/>
    <property type="match status" value="1"/>
</dbReference>
<evidence type="ECO:0000256" key="2">
    <source>
        <dbReference type="ARBA" id="ARBA00022977"/>
    </source>
</evidence>
<name>A0A429Y6A9_9BACI</name>
<dbReference type="InterPro" id="IPR013785">
    <property type="entry name" value="Aldolase_TIM"/>
</dbReference>
<dbReference type="PANTHER" id="PTHR20857">
    <property type="entry name" value="THIAMINE-PHOSPHATE PYROPHOSPHORYLASE"/>
    <property type="match status" value="1"/>
</dbReference>
<proteinExistence type="predicted"/>
<dbReference type="OrthoDB" id="9815348at2"/>
<comment type="pathway">
    <text evidence="1">Cofactor biosynthesis; thiamine diphosphate biosynthesis.</text>
</comment>
<dbReference type="Pfam" id="PF02581">
    <property type="entry name" value="TMP-TENI"/>
    <property type="match status" value="1"/>
</dbReference>
<gene>
    <name evidence="4" type="ORF">D4T97_000215</name>
</gene>
<dbReference type="Proteomes" id="UP000287156">
    <property type="component" value="Unassembled WGS sequence"/>
</dbReference>